<keyword evidence="2" id="KW-1185">Reference proteome</keyword>
<dbReference type="OrthoDB" id="1701699at2759"/>
<dbReference type="GO" id="GO:0048364">
    <property type="term" value="P:root development"/>
    <property type="evidence" value="ECO:0007669"/>
    <property type="project" value="InterPro"/>
</dbReference>
<proteinExistence type="predicted"/>
<dbReference type="Pfam" id="PF03087">
    <property type="entry name" value="BPS1"/>
    <property type="match status" value="2"/>
</dbReference>
<name>A0A2U1KE31_ARTAN</name>
<sequence>MASWSSFSSSVNTRHAIRSFSLPTRSHQSTLQVEEELAILKTWESSMSCIHDAKSICIGLTCLEKVYACVDDLLSLPLAQKSLSHSQHEKLVDELLVRSMRLLDICGSIRDVVSQVKGHVRDIQSAQRRRKENVTIDASFLKKLKKTAKKSVEKLKQVDHIYGSKLLNLDNHLSSVIKVLRDVSEVSISVFGLLLTFLSTSILKLKPRSTKWLMVVKFIQKGSVASKYQPQICAEILDCHVEAIENGLASIFRSLIRTRGSLLNIKSH</sequence>
<comment type="caution">
    <text evidence="1">The sequence shown here is derived from an EMBL/GenBank/DDBJ whole genome shotgun (WGS) entry which is preliminary data.</text>
</comment>
<dbReference type="STRING" id="35608.A0A2U1KE31"/>
<dbReference type="Proteomes" id="UP000245207">
    <property type="component" value="Unassembled WGS sequence"/>
</dbReference>
<protein>
    <submittedName>
        <fullName evidence="1">Uncharacterized protein</fullName>
    </submittedName>
</protein>
<gene>
    <name evidence="1" type="ORF">CTI12_AA613520</name>
</gene>
<dbReference type="AlphaFoldDB" id="A0A2U1KE31"/>
<organism evidence="1 2">
    <name type="scientific">Artemisia annua</name>
    <name type="common">Sweet wormwood</name>
    <dbReference type="NCBI Taxonomy" id="35608"/>
    <lineage>
        <taxon>Eukaryota</taxon>
        <taxon>Viridiplantae</taxon>
        <taxon>Streptophyta</taxon>
        <taxon>Embryophyta</taxon>
        <taxon>Tracheophyta</taxon>
        <taxon>Spermatophyta</taxon>
        <taxon>Magnoliopsida</taxon>
        <taxon>eudicotyledons</taxon>
        <taxon>Gunneridae</taxon>
        <taxon>Pentapetalae</taxon>
        <taxon>asterids</taxon>
        <taxon>campanulids</taxon>
        <taxon>Asterales</taxon>
        <taxon>Asteraceae</taxon>
        <taxon>Asteroideae</taxon>
        <taxon>Anthemideae</taxon>
        <taxon>Artemisiinae</taxon>
        <taxon>Artemisia</taxon>
    </lineage>
</organism>
<dbReference type="EMBL" id="PKPP01020889">
    <property type="protein sequence ID" value="PWA35010.1"/>
    <property type="molecule type" value="Genomic_DNA"/>
</dbReference>
<dbReference type="GO" id="GO:0048367">
    <property type="term" value="P:shoot system development"/>
    <property type="evidence" value="ECO:0007669"/>
    <property type="project" value="InterPro"/>
</dbReference>
<dbReference type="PANTHER" id="PTHR33070">
    <property type="entry name" value="OS06G0725500 PROTEIN"/>
    <property type="match status" value="1"/>
</dbReference>
<reference evidence="1 2" key="1">
    <citation type="journal article" date="2018" name="Mol. Plant">
        <title>The genome of Artemisia annua provides insight into the evolution of Asteraceae family and artemisinin biosynthesis.</title>
        <authorList>
            <person name="Shen Q."/>
            <person name="Zhang L."/>
            <person name="Liao Z."/>
            <person name="Wang S."/>
            <person name="Yan T."/>
            <person name="Shi P."/>
            <person name="Liu M."/>
            <person name="Fu X."/>
            <person name="Pan Q."/>
            <person name="Wang Y."/>
            <person name="Lv Z."/>
            <person name="Lu X."/>
            <person name="Zhang F."/>
            <person name="Jiang W."/>
            <person name="Ma Y."/>
            <person name="Chen M."/>
            <person name="Hao X."/>
            <person name="Li L."/>
            <person name="Tang Y."/>
            <person name="Lv G."/>
            <person name="Zhou Y."/>
            <person name="Sun X."/>
            <person name="Brodelius P.E."/>
            <person name="Rose J.K.C."/>
            <person name="Tang K."/>
        </authorList>
    </citation>
    <scope>NUCLEOTIDE SEQUENCE [LARGE SCALE GENOMIC DNA]</scope>
    <source>
        <strain evidence="2">cv. Huhao1</strain>
        <tissue evidence="1">Leaf</tissue>
    </source>
</reference>
<evidence type="ECO:0000313" key="2">
    <source>
        <dbReference type="Proteomes" id="UP000245207"/>
    </source>
</evidence>
<dbReference type="PANTHER" id="PTHR33070:SF109">
    <property type="entry name" value="DOMAIN PROTEIN, PUTATIVE (DUF241)-RELATED"/>
    <property type="match status" value="1"/>
</dbReference>
<evidence type="ECO:0000313" key="1">
    <source>
        <dbReference type="EMBL" id="PWA35010.1"/>
    </source>
</evidence>
<dbReference type="InterPro" id="IPR004320">
    <property type="entry name" value="BPS1_pln"/>
</dbReference>
<accession>A0A2U1KE31</accession>